<evidence type="ECO:0000256" key="10">
    <source>
        <dbReference type="ARBA" id="ARBA00022833"/>
    </source>
</evidence>
<evidence type="ECO:0000313" key="19">
    <source>
        <dbReference type="EMBL" id="CAB4913959.1"/>
    </source>
</evidence>
<gene>
    <name evidence="17" type="ORF">UFOPK1358_02054</name>
    <name evidence="18" type="ORF">UFOPK2766_01472</name>
    <name evidence="19" type="ORF">UFOPK3519_01589</name>
</gene>
<accession>A0A6J7HDV3</accession>
<dbReference type="EMBL" id="CAEZSF010000308">
    <property type="protein sequence ID" value="CAB4558203.1"/>
    <property type="molecule type" value="Genomic_DNA"/>
</dbReference>
<feature type="domain" description="Peptidase M50" evidence="16">
    <location>
        <begin position="57"/>
        <end position="128"/>
    </location>
</feature>
<keyword evidence="9" id="KW-0378">Hydrolase</keyword>
<evidence type="ECO:0000256" key="6">
    <source>
        <dbReference type="ARBA" id="ARBA00022692"/>
    </source>
</evidence>
<comment type="similarity">
    <text evidence="3">Belongs to the peptidase M50B family.</text>
</comment>
<evidence type="ECO:0000256" key="14">
    <source>
        <dbReference type="ARBA" id="ARBA00023136"/>
    </source>
</evidence>
<dbReference type="PANTHER" id="PTHR39188">
    <property type="entry name" value="MEMBRANE-ASSOCIATED ZINC METALLOPROTEASE M50B"/>
    <property type="match status" value="1"/>
</dbReference>
<feature type="transmembrane region" description="Helical" evidence="15">
    <location>
        <begin position="143"/>
        <end position="167"/>
    </location>
</feature>
<evidence type="ECO:0000256" key="4">
    <source>
        <dbReference type="ARBA" id="ARBA00022475"/>
    </source>
</evidence>
<dbReference type="PANTHER" id="PTHR39188:SF3">
    <property type="entry name" value="STAGE IV SPORULATION PROTEIN FB"/>
    <property type="match status" value="1"/>
</dbReference>
<feature type="transmembrane region" description="Helical" evidence="15">
    <location>
        <begin position="217"/>
        <end position="234"/>
    </location>
</feature>
<keyword evidence="4" id="KW-1003">Cell membrane</keyword>
<dbReference type="InterPro" id="IPR008915">
    <property type="entry name" value="Peptidase_M50"/>
</dbReference>
<keyword evidence="10" id="KW-0862">Zinc</keyword>
<dbReference type="CDD" id="cd06164">
    <property type="entry name" value="S2P-M50_SpoIVFB_CBS"/>
    <property type="match status" value="1"/>
</dbReference>
<evidence type="ECO:0000256" key="5">
    <source>
        <dbReference type="ARBA" id="ARBA00022670"/>
    </source>
</evidence>
<dbReference type="EMBL" id="CAFBMG010000162">
    <property type="protein sequence ID" value="CAB4913959.1"/>
    <property type="molecule type" value="Genomic_DNA"/>
</dbReference>
<dbReference type="EMBL" id="CAEZYU010000069">
    <property type="protein sequence ID" value="CAB4747915.1"/>
    <property type="molecule type" value="Genomic_DNA"/>
</dbReference>
<dbReference type="GO" id="GO:0008237">
    <property type="term" value="F:metallopeptidase activity"/>
    <property type="evidence" value="ECO:0007669"/>
    <property type="project" value="UniProtKB-KW"/>
</dbReference>
<keyword evidence="8" id="KW-0677">Repeat</keyword>
<evidence type="ECO:0000256" key="2">
    <source>
        <dbReference type="ARBA" id="ARBA00004651"/>
    </source>
</evidence>
<evidence type="ECO:0000313" key="18">
    <source>
        <dbReference type="EMBL" id="CAB4747915.1"/>
    </source>
</evidence>
<evidence type="ECO:0000256" key="1">
    <source>
        <dbReference type="ARBA" id="ARBA00001947"/>
    </source>
</evidence>
<sequence>MKTHIRIGKLLGVPIGLNWGVLIVCVLLAFSLATISLPTAAPDHPSSAYWFAGVVGVIGFLVSLVGHELGHSYIADRNDVKVVEITLWLFGGVAKLEGDADNPGAEFRIAAAGPAMSFVMAAIFAGGFWLVNQFDGSRVLLSLLIWLSAINVVLAVSNLLPAFPLDGGRMLRAILWRRSQRKIPATRLASLIGQILAAALVVFSLACIAWWSVWSGVWILILALFLLIAARSEWKASAAQPELLDRAVGGLGRKLPNPLACTATITELERTLKTHPGTPLVPVVDSFGHVACLVMPDVVLRVPPAQRSVVPIESFVEPLWSLPRVHPSESVAEVLSRLGSGQSWRAVVTDGTTMLGVLCSEDMEQVLELATT</sequence>
<evidence type="ECO:0000313" key="17">
    <source>
        <dbReference type="EMBL" id="CAB4558203.1"/>
    </source>
</evidence>
<dbReference type="AlphaFoldDB" id="A0A6J7HDV3"/>
<keyword evidence="6 15" id="KW-0812">Transmembrane</keyword>
<dbReference type="GO" id="GO:0046872">
    <property type="term" value="F:metal ion binding"/>
    <property type="evidence" value="ECO:0007669"/>
    <property type="project" value="UniProtKB-KW"/>
</dbReference>
<evidence type="ECO:0000256" key="3">
    <source>
        <dbReference type="ARBA" id="ARBA00007931"/>
    </source>
</evidence>
<feature type="domain" description="Peptidase M50" evidence="16">
    <location>
        <begin position="140"/>
        <end position="200"/>
    </location>
</feature>
<keyword evidence="11 15" id="KW-1133">Transmembrane helix</keyword>
<feature type="transmembrane region" description="Helical" evidence="15">
    <location>
        <begin position="188"/>
        <end position="211"/>
    </location>
</feature>
<keyword evidence="14 15" id="KW-0472">Membrane</keyword>
<dbReference type="PIRSF" id="PIRSF006404">
    <property type="entry name" value="UCP006404_Pept_M50_CBS"/>
    <property type="match status" value="1"/>
</dbReference>
<evidence type="ECO:0000256" key="11">
    <source>
        <dbReference type="ARBA" id="ARBA00022989"/>
    </source>
</evidence>
<evidence type="ECO:0000256" key="7">
    <source>
        <dbReference type="ARBA" id="ARBA00022723"/>
    </source>
</evidence>
<dbReference type="GO" id="GO:0005886">
    <property type="term" value="C:plasma membrane"/>
    <property type="evidence" value="ECO:0007669"/>
    <property type="project" value="UniProtKB-SubCell"/>
</dbReference>
<reference evidence="19" key="1">
    <citation type="submission" date="2020-05" db="EMBL/GenBank/DDBJ databases">
        <authorList>
            <person name="Chiriac C."/>
            <person name="Salcher M."/>
            <person name="Ghai R."/>
            <person name="Kavagutti S V."/>
        </authorList>
    </citation>
    <scope>NUCLEOTIDE SEQUENCE</scope>
</reference>
<evidence type="ECO:0000259" key="16">
    <source>
        <dbReference type="Pfam" id="PF02163"/>
    </source>
</evidence>
<feature type="transmembrane region" description="Helical" evidence="15">
    <location>
        <begin position="47"/>
        <end position="67"/>
    </location>
</feature>
<keyword evidence="12" id="KW-0482">Metalloprotease</keyword>
<keyword evidence="7" id="KW-0479">Metal-binding</keyword>
<feature type="transmembrane region" description="Helical" evidence="15">
    <location>
        <begin position="12"/>
        <end position="35"/>
    </location>
</feature>
<evidence type="ECO:0000256" key="12">
    <source>
        <dbReference type="ARBA" id="ARBA00023049"/>
    </source>
</evidence>
<name>A0A6J7HDV3_9ZZZZ</name>
<comment type="subcellular location">
    <subcellularLocation>
        <location evidence="2">Cell membrane</location>
        <topology evidence="2">Multi-pass membrane protein</topology>
    </subcellularLocation>
</comment>
<evidence type="ECO:0000256" key="9">
    <source>
        <dbReference type="ARBA" id="ARBA00022801"/>
    </source>
</evidence>
<proteinExistence type="inferred from homology"/>
<feature type="transmembrane region" description="Helical" evidence="15">
    <location>
        <begin position="109"/>
        <end position="131"/>
    </location>
</feature>
<dbReference type="GO" id="GO:0006508">
    <property type="term" value="P:proteolysis"/>
    <property type="evidence" value="ECO:0007669"/>
    <property type="project" value="UniProtKB-KW"/>
</dbReference>
<keyword evidence="13" id="KW-0129">CBS domain</keyword>
<dbReference type="Pfam" id="PF02163">
    <property type="entry name" value="Peptidase_M50"/>
    <property type="match status" value="2"/>
</dbReference>
<comment type="cofactor">
    <cofactor evidence="1">
        <name>Zn(2+)</name>
        <dbReference type="ChEBI" id="CHEBI:29105"/>
    </cofactor>
</comment>
<protein>
    <submittedName>
        <fullName evidence="19">Unannotated protein</fullName>
    </submittedName>
</protein>
<evidence type="ECO:0000256" key="15">
    <source>
        <dbReference type="SAM" id="Phobius"/>
    </source>
</evidence>
<dbReference type="InterPro" id="IPR016483">
    <property type="entry name" value="UCP006404_Pept_M50_CBS"/>
</dbReference>
<organism evidence="19">
    <name type="scientific">freshwater metagenome</name>
    <dbReference type="NCBI Taxonomy" id="449393"/>
    <lineage>
        <taxon>unclassified sequences</taxon>
        <taxon>metagenomes</taxon>
        <taxon>ecological metagenomes</taxon>
    </lineage>
</organism>
<keyword evidence="5" id="KW-0645">Protease</keyword>
<evidence type="ECO:0000256" key="8">
    <source>
        <dbReference type="ARBA" id="ARBA00022737"/>
    </source>
</evidence>
<evidence type="ECO:0000256" key="13">
    <source>
        <dbReference type="ARBA" id="ARBA00023122"/>
    </source>
</evidence>